<organism evidence="1">
    <name type="scientific">Tanacetum cinerariifolium</name>
    <name type="common">Dalmatian daisy</name>
    <name type="synonym">Chrysanthemum cinerariifolium</name>
    <dbReference type="NCBI Taxonomy" id="118510"/>
    <lineage>
        <taxon>Eukaryota</taxon>
        <taxon>Viridiplantae</taxon>
        <taxon>Streptophyta</taxon>
        <taxon>Embryophyta</taxon>
        <taxon>Tracheophyta</taxon>
        <taxon>Spermatophyta</taxon>
        <taxon>Magnoliopsida</taxon>
        <taxon>eudicotyledons</taxon>
        <taxon>Gunneridae</taxon>
        <taxon>Pentapetalae</taxon>
        <taxon>asterids</taxon>
        <taxon>campanulids</taxon>
        <taxon>Asterales</taxon>
        <taxon>Asteraceae</taxon>
        <taxon>Asteroideae</taxon>
        <taxon>Anthemideae</taxon>
        <taxon>Anthemidinae</taxon>
        <taxon>Tanacetum</taxon>
    </lineage>
</organism>
<reference evidence="1" key="1">
    <citation type="journal article" date="2019" name="Sci. Rep.">
        <title>Draft genome of Tanacetum cinerariifolium, the natural source of mosquito coil.</title>
        <authorList>
            <person name="Yamashiro T."/>
            <person name="Shiraishi A."/>
            <person name="Satake H."/>
            <person name="Nakayama K."/>
        </authorList>
    </citation>
    <scope>NUCLEOTIDE SEQUENCE</scope>
</reference>
<proteinExistence type="predicted"/>
<protein>
    <submittedName>
        <fullName evidence="1">Uncharacterized mitochondrial protein AtMg00810-like</fullName>
    </submittedName>
</protein>
<gene>
    <name evidence="1" type="ORF">Tci_013133</name>
</gene>
<dbReference type="AlphaFoldDB" id="A0A6L2JZ83"/>
<evidence type="ECO:0000313" key="1">
    <source>
        <dbReference type="EMBL" id="GEU41155.1"/>
    </source>
</evidence>
<name>A0A6L2JZ83_TANCI</name>
<dbReference type="EMBL" id="BKCJ010001399">
    <property type="protein sequence ID" value="GEU41155.1"/>
    <property type="molecule type" value="Genomic_DNA"/>
</dbReference>
<dbReference type="PANTHER" id="PTHR11439">
    <property type="entry name" value="GAG-POL-RELATED RETROTRANSPOSON"/>
    <property type="match status" value="1"/>
</dbReference>
<accession>A0A6L2JZ83</accession>
<dbReference type="PANTHER" id="PTHR11439:SF495">
    <property type="entry name" value="REVERSE TRANSCRIPTASE, RNA-DEPENDENT DNA POLYMERASE-RELATED"/>
    <property type="match status" value="1"/>
</dbReference>
<sequence length="763" mass="86680">MKMEQYPTHTDYALWEVILNGNGKVHMTKDEASNEVEVPPVTAQQILAKTRERKAKSTPLMAILDEHLARLHGIKDAKTLWAAIKTRFGGGLDKGYDRFQRLLSLLKIHGADNLDIDDLYNNLKVYKADIKGSSGSSSHSQNVAFVSAESTSSTNELNAAYSVSTATCHISQAQAGFEDLKQIDQDDLEEMDLKWHVAMLSIRVKRIYKKSRRKLEFNGKEPVGFDKTKVEKEGTLQGIAEQSKIQGTWVEMLEMQEAEAINFALMAFTSNPLSSSSSNSEFNEKEVLDVKEEEVTETVFDNRLSDEENSLANDRFKKDERYHAVPHPLTGNYMPPKPDLSFVGLDDFIYKFKISEIVSSLTKDVKDAPETSTVFVENPKEVRTSAHLICQPLQMLHMDLFGPTSVMSINHKKYCLLVTDDFFRALVTKPHHKTLYELLNGRSPRLDFMRPFGYLVTILNTLDPLGKFEGLVDEGFLVGYSVTSKAFRVFNIKTRKVEENLHGNKLIKMQVYKILMAMQLKIVVEPVNKEDQAYRDELDRLMSQEKEVNGVADTLRKELMLPVLQELFNAGGPSFPHPDAFIPDDTLLHIPDEFHRGAYFLLGLQVKQSEEGIFISQDMYIAEILKKFNFSSMRTASTPIETQKPLVKDEEAVDVDVHLYRSMIGSLMYLTASRPDIMFEIFWYHKAQPKLGLWYPKDSLFDLEAYSDSDYAGANLDKKSVTPPNGAWTEYVFGGVTLLSISSTKHKERPLRVRLKINTVVKF</sequence>
<comment type="caution">
    <text evidence="1">The sequence shown here is derived from an EMBL/GenBank/DDBJ whole genome shotgun (WGS) entry which is preliminary data.</text>
</comment>